<dbReference type="InterPro" id="IPR000073">
    <property type="entry name" value="AB_hydrolase_1"/>
</dbReference>
<dbReference type="PRINTS" id="PR00111">
    <property type="entry name" value="ABHYDROLASE"/>
</dbReference>
<dbReference type="PANTHER" id="PTHR43689:SF8">
    <property type="entry name" value="ALPHA_BETA-HYDROLASES SUPERFAMILY PROTEIN"/>
    <property type="match status" value="1"/>
</dbReference>
<dbReference type="Gene3D" id="3.40.50.1820">
    <property type="entry name" value="alpha/beta hydrolase"/>
    <property type="match status" value="1"/>
</dbReference>
<dbReference type="Pfam" id="PF00561">
    <property type="entry name" value="Abhydrolase_1"/>
    <property type="match status" value="1"/>
</dbReference>
<dbReference type="InterPro" id="IPR029058">
    <property type="entry name" value="AB_hydrolase_fold"/>
</dbReference>
<dbReference type="GO" id="GO:0016787">
    <property type="term" value="F:hydrolase activity"/>
    <property type="evidence" value="ECO:0007669"/>
    <property type="project" value="UniProtKB-KW"/>
</dbReference>
<dbReference type="RefSeq" id="WP_265895183.1">
    <property type="nucleotide sequence ID" value="NZ_JAPIVE010000001.1"/>
</dbReference>
<evidence type="ECO:0000313" key="3">
    <source>
        <dbReference type="Proteomes" id="UP001165678"/>
    </source>
</evidence>
<dbReference type="SUPFAM" id="SSF53474">
    <property type="entry name" value="alpha/beta-Hydrolases"/>
    <property type="match status" value="1"/>
</dbReference>
<comment type="caution">
    <text evidence="2">The sequence shown here is derived from an EMBL/GenBank/DDBJ whole genome shotgun (WGS) entry which is preliminary data.</text>
</comment>
<reference evidence="2" key="1">
    <citation type="submission" date="2022-11" db="EMBL/GenBank/DDBJ databases">
        <title>Larsenimonas rhizosphaerae sp. nov., isolated from a tidal mudflat.</title>
        <authorList>
            <person name="Lee S.D."/>
            <person name="Kim I.S."/>
        </authorList>
    </citation>
    <scope>NUCLEOTIDE SEQUENCE</scope>
    <source>
        <strain evidence="2">GH2-1</strain>
    </source>
</reference>
<accession>A0AA42CT12</accession>
<keyword evidence="2" id="KW-0378">Hydrolase</keyword>
<dbReference type="Proteomes" id="UP001165678">
    <property type="component" value="Unassembled WGS sequence"/>
</dbReference>
<dbReference type="EMBL" id="JAPIVE010000001">
    <property type="protein sequence ID" value="MCX2522664.1"/>
    <property type="molecule type" value="Genomic_DNA"/>
</dbReference>
<sequence>MTGFSDKLTALFDNNPLIKTSDIDQDTLVRRYGHPDSRYASLPDGNRVHYLISGPDDAPVIVLIHGLTMDNAVWETWRPVLAEQYRVIVLDLPGHGLSTAAPRWQADIPHHVEVVHQTLNQLTEAPFTLIGHSMGGWISWLYTLTHPNRVTALGLVAAAGWTDQRRQARTAQSFMNFAGNAVGRTILRYANGDRFIEEGMKATFSPDAPSEDMIRRYQDMLHGPGHRETLLSLAKHWEGSPKADDTDFTAITCPVLIISGDCDGLIPTAHAYAFERKLNNPTLIMYPRTGHVPMLGCHPQCLDDTRRWLDEAVPASEVPATSP</sequence>
<evidence type="ECO:0000313" key="2">
    <source>
        <dbReference type="EMBL" id="MCX2522664.1"/>
    </source>
</evidence>
<organism evidence="2 3">
    <name type="scientific">Larsenimonas rhizosphaerae</name>
    <dbReference type="NCBI Taxonomy" id="2944682"/>
    <lineage>
        <taxon>Bacteria</taxon>
        <taxon>Pseudomonadati</taxon>
        <taxon>Pseudomonadota</taxon>
        <taxon>Gammaproteobacteria</taxon>
        <taxon>Oceanospirillales</taxon>
        <taxon>Halomonadaceae</taxon>
        <taxon>Larsenimonas</taxon>
    </lineage>
</organism>
<dbReference type="PANTHER" id="PTHR43689">
    <property type="entry name" value="HYDROLASE"/>
    <property type="match status" value="1"/>
</dbReference>
<name>A0AA42CT12_9GAMM</name>
<keyword evidence="3" id="KW-1185">Reference proteome</keyword>
<proteinExistence type="predicted"/>
<evidence type="ECO:0000259" key="1">
    <source>
        <dbReference type="Pfam" id="PF00561"/>
    </source>
</evidence>
<dbReference type="AlphaFoldDB" id="A0AA42CT12"/>
<protein>
    <submittedName>
        <fullName evidence="2">Alpha/beta hydrolase</fullName>
    </submittedName>
</protein>
<feature type="domain" description="AB hydrolase-1" evidence="1">
    <location>
        <begin position="59"/>
        <end position="294"/>
    </location>
</feature>
<gene>
    <name evidence="2" type="ORF">OQ287_00215</name>
</gene>